<dbReference type="InterPro" id="IPR013083">
    <property type="entry name" value="Znf_RING/FYVE/PHD"/>
</dbReference>
<evidence type="ECO:0000256" key="7">
    <source>
        <dbReference type="ARBA" id="ARBA00023136"/>
    </source>
</evidence>
<gene>
    <name evidence="11" type="ORF">QSP1433_LOCUS6973</name>
</gene>
<keyword evidence="5" id="KW-0862">Zinc</keyword>
<evidence type="ECO:0000256" key="3">
    <source>
        <dbReference type="ARBA" id="ARBA00022723"/>
    </source>
</evidence>
<keyword evidence="2" id="KW-0812">Transmembrane</keyword>
<dbReference type="PROSITE" id="PS50089">
    <property type="entry name" value="ZF_RING_2"/>
    <property type="match status" value="1"/>
</dbReference>
<dbReference type="AlphaFoldDB" id="A0A7S2RTZ8"/>
<evidence type="ECO:0000259" key="10">
    <source>
        <dbReference type="PROSITE" id="PS50089"/>
    </source>
</evidence>
<comment type="subcellular location">
    <subcellularLocation>
        <location evidence="1">Membrane</location>
    </subcellularLocation>
</comment>
<keyword evidence="6" id="KW-1133">Transmembrane helix</keyword>
<dbReference type="GO" id="GO:0008270">
    <property type="term" value="F:zinc ion binding"/>
    <property type="evidence" value="ECO:0007669"/>
    <property type="project" value="UniProtKB-KW"/>
</dbReference>
<evidence type="ECO:0000256" key="4">
    <source>
        <dbReference type="ARBA" id="ARBA00022771"/>
    </source>
</evidence>
<feature type="domain" description="RING-type" evidence="10">
    <location>
        <begin position="465"/>
        <end position="506"/>
    </location>
</feature>
<dbReference type="InterPro" id="IPR001841">
    <property type="entry name" value="Znf_RING"/>
</dbReference>
<evidence type="ECO:0000256" key="8">
    <source>
        <dbReference type="PROSITE-ProRule" id="PRU00175"/>
    </source>
</evidence>
<accession>A0A7S2RTZ8</accession>
<dbReference type="CDD" id="cd16454">
    <property type="entry name" value="RING-H2_PA-TM-RING"/>
    <property type="match status" value="1"/>
</dbReference>
<dbReference type="PANTHER" id="PTHR46539:SF1">
    <property type="entry name" value="E3 UBIQUITIN-PROTEIN LIGASE ATL42"/>
    <property type="match status" value="1"/>
</dbReference>
<reference evidence="11" key="1">
    <citation type="submission" date="2021-01" db="EMBL/GenBank/DDBJ databases">
        <authorList>
            <person name="Corre E."/>
            <person name="Pelletier E."/>
            <person name="Niang G."/>
            <person name="Scheremetjew M."/>
            <person name="Finn R."/>
            <person name="Kale V."/>
            <person name="Holt S."/>
            <person name="Cochrane G."/>
            <person name="Meng A."/>
            <person name="Brown T."/>
            <person name="Cohen L."/>
        </authorList>
    </citation>
    <scope>NUCLEOTIDE SEQUENCE</scope>
    <source>
        <strain evidence="11">NY070348D</strain>
    </source>
</reference>
<dbReference type="InterPro" id="IPR011016">
    <property type="entry name" value="Znf_RING-CH"/>
</dbReference>
<dbReference type="SUPFAM" id="SSF57850">
    <property type="entry name" value="RING/U-box"/>
    <property type="match status" value="1"/>
</dbReference>
<proteinExistence type="predicted"/>
<evidence type="ECO:0000256" key="5">
    <source>
        <dbReference type="ARBA" id="ARBA00022833"/>
    </source>
</evidence>
<keyword evidence="3" id="KW-0479">Metal-binding</keyword>
<evidence type="ECO:0000256" key="2">
    <source>
        <dbReference type="ARBA" id="ARBA00022692"/>
    </source>
</evidence>
<keyword evidence="7" id="KW-0472">Membrane</keyword>
<evidence type="ECO:0000256" key="6">
    <source>
        <dbReference type="ARBA" id="ARBA00022989"/>
    </source>
</evidence>
<evidence type="ECO:0000256" key="1">
    <source>
        <dbReference type="ARBA" id="ARBA00004370"/>
    </source>
</evidence>
<dbReference type="SMART" id="SM00744">
    <property type="entry name" value="RINGv"/>
    <property type="match status" value="1"/>
</dbReference>
<sequence length="510" mass="57299">MVIANSRFKVVRTSPKGVFGEFVPGRTKVRVVCSMSVVDVAPAGRCIDRVLFAPLGFRVVLEDDHVEEEEDSFVRQRIVQRNGRVMTEEACFESLQRLNRQVALSGGRLHVRQGESVFSGEDGVVFVVKACEPSSGFISPASELHFDTTVVKTVDVLRAVPVAESVRPNLSEETLQASLREYLDTCSPVYITPGSSLWVPVFSKYVVEGSEMERRKSIEEIRAARVSYFENRAKGVECVTTRTEPDDVEICEMDIIEWKVLDSQPLCGGTASVSGTDIRCEKDPMERSEIQDFVSSQQNQVDESDDSGDMDQGQYSGQQRDRCLRCGGLVEPPSTRPECPIYRCPCGQSVTNSSSPVWLSLDGEARRDDTMSERPSVRFLQELREVINVMPTADPRTPVIHSSLNVFPRTIGGEIDFEQADRLVLLIMPSLRGTRGVDRQVLERLPTCVYLNVQASAEKRNETSCCICMDEYRPEDLLRTLPCFHFFHKSCIDQWLDVARSCPMCKYEVE</sequence>
<keyword evidence="4 8" id="KW-0863">Zinc-finger</keyword>
<dbReference type="Pfam" id="PF13639">
    <property type="entry name" value="zf-RING_2"/>
    <property type="match status" value="1"/>
</dbReference>
<organism evidence="11">
    <name type="scientific">Mucochytrium quahogii</name>
    <dbReference type="NCBI Taxonomy" id="96639"/>
    <lineage>
        <taxon>Eukaryota</taxon>
        <taxon>Sar</taxon>
        <taxon>Stramenopiles</taxon>
        <taxon>Bigyra</taxon>
        <taxon>Labyrinthulomycetes</taxon>
        <taxon>Thraustochytrida</taxon>
        <taxon>Thraustochytriidae</taxon>
        <taxon>Mucochytrium</taxon>
    </lineage>
</organism>
<protein>
    <recommendedName>
        <fullName evidence="10">RING-type domain-containing protein</fullName>
    </recommendedName>
</protein>
<dbReference type="PANTHER" id="PTHR46539">
    <property type="entry name" value="E3 UBIQUITIN-PROTEIN LIGASE ATL42"/>
    <property type="match status" value="1"/>
</dbReference>
<dbReference type="SMART" id="SM00184">
    <property type="entry name" value="RING"/>
    <property type="match status" value="1"/>
</dbReference>
<dbReference type="Gene3D" id="3.30.40.10">
    <property type="entry name" value="Zinc/RING finger domain, C3HC4 (zinc finger)"/>
    <property type="match status" value="1"/>
</dbReference>
<evidence type="ECO:0000256" key="9">
    <source>
        <dbReference type="SAM" id="MobiDB-lite"/>
    </source>
</evidence>
<dbReference type="GO" id="GO:0016020">
    <property type="term" value="C:membrane"/>
    <property type="evidence" value="ECO:0007669"/>
    <property type="project" value="UniProtKB-SubCell"/>
</dbReference>
<evidence type="ECO:0000313" key="11">
    <source>
        <dbReference type="EMBL" id="CAD9680613.1"/>
    </source>
</evidence>
<name>A0A7S2RTZ8_9STRA</name>
<dbReference type="EMBL" id="HBHK01011153">
    <property type="protein sequence ID" value="CAD9680613.1"/>
    <property type="molecule type" value="Transcribed_RNA"/>
</dbReference>
<feature type="region of interest" description="Disordered" evidence="9">
    <location>
        <begin position="292"/>
        <end position="317"/>
    </location>
</feature>